<keyword evidence="6" id="KW-0521">NADP</keyword>
<evidence type="ECO:0000256" key="1">
    <source>
        <dbReference type="ARBA" id="ARBA00004781"/>
    </source>
</evidence>
<dbReference type="GO" id="GO:0008831">
    <property type="term" value="F:dTDP-4-dehydrorhamnose reductase activity"/>
    <property type="evidence" value="ECO:0007669"/>
    <property type="project" value="UniProtKB-EC"/>
</dbReference>
<dbReference type="GO" id="GO:0005829">
    <property type="term" value="C:cytosol"/>
    <property type="evidence" value="ECO:0007669"/>
    <property type="project" value="TreeGrafter"/>
</dbReference>
<dbReference type="Proteomes" id="UP000515442">
    <property type="component" value="Chromosome"/>
</dbReference>
<keyword evidence="6" id="KW-0560">Oxidoreductase</keyword>
<dbReference type="GO" id="GO:0009243">
    <property type="term" value="P:O antigen biosynthetic process"/>
    <property type="evidence" value="ECO:0007669"/>
    <property type="project" value="UniProtKB-UniPathway"/>
</dbReference>
<dbReference type="EMBL" id="AP022038">
    <property type="protein sequence ID" value="BBR38839.1"/>
    <property type="molecule type" value="Genomic_DNA"/>
</dbReference>
<evidence type="ECO:0000256" key="2">
    <source>
        <dbReference type="ARBA" id="ARBA00010944"/>
    </source>
</evidence>
<dbReference type="PANTHER" id="PTHR10491">
    <property type="entry name" value="DTDP-4-DEHYDRORHAMNOSE REDUCTASE"/>
    <property type="match status" value="1"/>
</dbReference>
<dbReference type="Gene3D" id="3.40.50.720">
    <property type="entry name" value="NAD(P)-binding Rossmann-like Domain"/>
    <property type="match status" value="1"/>
</dbReference>
<dbReference type="Gene3D" id="3.90.25.10">
    <property type="entry name" value="UDP-galactose 4-epimerase, domain 1"/>
    <property type="match status" value="1"/>
</dbReference>
<evidence type="ECO:0000259" key="7">
    <source>
        <dbReference type="Pfam" id="PF04321"/>
    </source>
</evidence>
<dbReference type="InterPro" id="IPR005913">
    <property type="entry name" value="dTDP_dehydrorham_reduct"/>
</dbReference>
<dbReference type="NCBIfam" id="TIGR01214">
    <property type="entry name" value="rmlD"/>
    <property type="match status" value="1"/>
</dbReference>
<protein>
    <recommendedName>
        <fullName evidence="4 6">dTDP-4-dehydrorhamnose reductase</fullName>
        <ecNumber evidence="3 6">1.1.1.133</ecNumber>
    </recommendedName>
</protein>
<evidence type="ECO:0000313" key="9">
    <source>
        <dbReference type="Proteomes" id="UP000515442"/>
    </source>
</evidence>
<reference evidence="8 9" key="1">
    <citation type="submission" date="2019-12" db="EMBL/GenBank/DDBJ databases">
        <title>complete genome sequences of Aeromonas veronii str. WP3-W19-ESBL-03 isolated from wastewater treatment plant effluent.</title>
        <authorList>
            <person name="Sekizuka T."/>
            <person name="Itokawa K."/>
            <person name="Yatsu K."/>
            <person name="Inamine Y."/>
            <person name="Kuroda M."/>
        </authorList>
    </citation>
    <scope>NUCLEOTIDE SEQUENCE [LARGE SCALE GENOMIC DNA]</scope>
    <source>
        <strain evidence="8 9">WP3-W19-ESBL-03</strain>
    </source>
</reference>
<evidence type="ECO:0000256" key="5">
    <source>
        <dbReference type="ARBA" id="ARBA00048200"/>
    </source>
</evidence>
<evidence type="ECO:0000313" key="8">
    <source>
        <dbReference type="EMBL" id="BBR38839.1"/>
    </source>
</evidence>
<name>A0A6S5D0U8_AERVE</name>
<comment type="pathway">
    <text evidence="1 6">Carbohydrate biosynthesis; dTDP-L-rhamnose biosynthesis.</text>
</comment>
<evidence type="ECO:0000256" key="4">
    <source>
        <dbReference type="ARBA" id="ARBA00017099"/>
    </source>
</evidence>
<dbReference type="RefSeq" id="WP_182939227.1">
    <property type="nucleotide sequence ID" value="NZ_AP022038.1"/>
</dbReference>
<feature type="domain" description="RmlD-like substrate binding" evidence="7">
    <location>
        <begin position="10"/>
        <end position="292"/>
    </location>
</feature>
<dbReference type="UniPathway" id="UPA00281"/>
<dbReference type="CDD" id="cd05254">
    <property type="entry name" value="dTDP_HR_like_SDR_e"/>
    <property type="match status" value="1"/>
</dbReference>
<sequence>MSRCNINCLLLGGGQLGSAVLSLNNRWRKYEIVHVERSYYPTQTDEAISKLITRVSPRVIINTAALTDVALAECNSILAMAVNRDGVARLAQLAKEQNALLVHFSTDYVFDGSGDESWRESDEIGPLNVYGRSKWLGEQAIISSGCRYLIIRTSWLHSPWRKNFLKTMLQLGKSHGELSVVCDQIGAPTSATMLAEVTLLAVEQILVEPRLAGLYHVTASGKVSWCDYARFIFSEAKALGLIDYVPQVKPITSQNYSGNVTRPLNSQLDTQLFQHSFDLALPDWQQGVRSTLLALLKERNDGCFI</sequence>
<dbReference type="InterPro" id="IPR036291">
    <property type="entry name" value="NAD(P)-bd_dom_sf"/>
</dbReference>
<organism evidence="8 9">
    <name type="scientific">Aeromonas veronii</name>
    <dbReference type="NCBI Taxonomy" id="654"/>
    <lineage>
        <taxon>Bacteria</taxon>
        <taxon>Pseudomonadati</taxon>
        <taxon>Pseudomonadota</taxon>
        <taxon>Gammaproteobacteria</taxon>
        <taxon>Aeromonadales</taxon>
        <taxon>Aeromonadaceae</taxon>
        <taxon>Aeromonas</taxon>
    </lineage>
</organism>
<comment type="similarity">
    <text evidence="2 6">Belongs to the dTDP-4-dehydrorhamnose reductase family.</text>
</comment>
<dbReference type="SUPFAM" id="SSF51735">
    <property type="entry name" value="NAD(P)-binding Rossmann-fold domains"/>
    <property type="match status" value="1"/>
</dbReference>
<dbReference type="PANTHER" id="PTHR10491:SF4">
    <property type="entry name" value="METHIONINE ADENOSYLTRANSFERASE 2 SUBUNIT BETA"/>
    <property type="match status" value="1"/>
</dbReference>
<dbReference type="Pfam" id="PF04321">
    <property type="entry name" value="RmlD_sub_bind"/>
    <property type="match status" value="1"/>
</dbReference>
<gene>
    <name evidence="8" type="primary">rfbD</name>
    <name evidence="8" type="ORF">WP3W19E03_13640</name>
</gene>
<dbReference type="GO" id="GO:0019305">
    <property type="term" value="P:dTDP-rhamnose biosynthetic process"/>
    <property type="evidence" value="ECO:0007669"/>
    <property type="project" value="UniProtKB-UniPathway"/>
</dbReference>
<comment type="catalytic activity">
    <reaction evidence="5 6">
        <text>dTDP-beta-L-rhamnose + NADP(+) = dTDP-4-dehydro-beta-L-rhamnose + NADPH + H(+)</text>
        <dbReference type="Rhea" id="RHEA:21796"/>
        <dbReference type="ChEBI" id="CHEBI:15378"/>
        <dbReference type="ChEBI" id="CHEBI:57510"/>
        <dbReference type="ChEBI" id="CHEBI:57783"/>
        <dbReference type="ChEBI" id="CHEBI:58349"/>
        <dbReference type="ChEBI" id="CHEBI:62830"/>
        <dbReference type="EC" id="1.1.1.133"/>
    </reaction>
</comment>
<proteinExistence type="inferred from homology"/>
<comment type="function">
    <text evidence="6">Catalyzes the reduction of dTDP-6-deoxy-L-lyxo-4-hexulose to yield dTDP-L-rhamnose.</text>
</comment>
<evidence type="ECO:0000256" key="3">
    <source>
        <dbReference type="ARBA" id="ARBA00012929"/>
    </source>
</evidence>
<evidence type="ECO:0000256" key="6">
    <source>
        <dbReference type="RuleBase" id="RU364082"/>
    </source>
</evidence>
<dbReference type="UniPathway" id="UPA00124"/>
<dbReference type="EC" id="1.1.1.133" evidence="3 6"/>
<dbReference type="AlphaFoldDB" id="A0A6S5D0U8"/>
<accession>A0A6S5D0U8</accession>
<comment type="cofactor">
    <cofactor evidence="6">
        <name>Mg(2+)</name>
        <dbReference type="ChEBI" id="CHEBI:18420"/>
    </cofactor>
    <text evidence="6">Binds 1 Mg(2+) ion per monomer.</text>
</comment>
<dbReference type="InterPro" id="IPR029903">
    <property type="entry name" value="RmlD-like-bd"/>
</dbReference>